<evidence type="ECO:0000313" key="2">
    <source>
        <dbReference type="EMBL" id="AQS54459.1"/>
    </source>
</evidence>
<dbReference type="GO" id="GO:0019239">
    <property type="term" value="F:deaminase activity"/>
    <property type="evidence" value="ECO:0007669"/>
    <property type="project" value="TreeGrafter"/>
</dbReference>
<accession>A0A1U9K344</accession>
<comment type="similarity">
    <text evidence="1">Belongs to the RutC family.</text>
</comment>
<evidence type="ECO:0000256" key="1">
    <source>
        <dbReference type="ARBA" id="ARBA00010552"/>
    </source>
</evidence>
<reference evidence="2 3" key="1">
    <citation type="journal article" date="2015" name="Int. J. Syst. Evol. Microbiol.">
        <title>Novibacillus thermophilus gen. nov., sp. nov., a Gram-staining-negative and moderately thermophilic member of the family Thermoactinomycetaceae.</title>
        <authorList>
            <person name="Yang G."/>
            <person name="Chen J."/>
            <person name="Zhou S."/>
        </authorList>
    </citation>
    <scope>NUCLEOTIDE SEQUENCE [LARGE SCALE GENOMIC DNA]</scope>
    <source>
        <strain evidence="2 3">SG-1</strain>
    </source>
</reference>
<dbReference type="PANTHER" id="PTHR11803">
    <property type="entry name" value="2-IMINOBUTANOATE/2-IMINOPROPANOATE DEAMINASE RIDA"/>
    <property type="match status" value="1"/>
</dbReference>
<dbReference type="PANTHER" id="PTHR11803:SF39">
    <property type="entry name" value="2-IMINOBUTANOATE_2-IMINOPROPANOATE DEAMINASE"/>
    <property type="match status" value="1"/>
</dbReference>
<dbReference type="GO" id="GO:0005829">
    <property type="term" value="C:cytosol"/>
    <property type="evidence" value="ECO:0007669"/>
    <property type="project" value="TreeGrafter"/>
</dbReference>
<dbReference type="AlphaFoldDB" id="A0A1U9K344"/>
<dbReference type="EMBL" id="CP019699">
    <property type="protein sequence ID" value="AQS54459.1"/>
    <property type="molecule type" value="Genomic_DNA"/>
</dbReference>
<dbReference type="PROSITE" id="PS01094">
    <property type="entry name" value="UPF0076"/>
    <property type="match status" value="1"/>
</dbReference>
<dbReference type="STRING" id="1471761.B0W44_00255"/>
<dbReference type="KEGG" id="ntr:B0W44_00255"/>
<evidence type="ECO:0000313" key="3">
    <source>
        <dbReference type="Proteomes" id="UP000188603"/>
    </source>
</evidence>
<dbReference type="NCBIfam" id="TIGR00004">
    <property type="entry name" value="Rid family detoxifying hydrolase"/>
    <property type="match status" value="1"/>
</dbReference>
<dbReference type="InterPro" id="IPR035959">
    <property type="entry name" value="RutC-like_sf"/>
</dbReference>
<proteinExistence type="inferred from homology"/>
<dbReference type="RefSeq" id="WP_077718275.1">
    <property type="nucleotide sequence ID" value="NZ_CP019699.1"/>
</dbReference>
<gene>
    <name evidence="2" type="ORF">B0W44_00255</name>
</gene>
<dbReference type="InterPro" id="IPR006056">
    <property type="entry name" value="RidA"/>
</dbReference>
<dbReference type="InterPro" id="IPR006175">
    <property type="entry name" value="YjgF/YER057c/UK114"/>
</dbReference>
<organism evidence="2 3">
    <name type="scientific">Novibacillus thermophilus</name>
    <dbReference type="NCBI Taxonomy" id="1471761"/>
    <lineage>
        <taxon>Bacteria</taxon>
        <taxon>Bacillati</taxon>
        <taxon>Bacillota</taxon>
        <taxon>Bacilli</taxon>
        <taxon>Bacillales</taxon>
        <taxon>Thermoactinomycetaceae</taxon>
        <taxon>Novibacillus</taxon>
    </lineage>
</organism>
<dbReference type="Gene3D" id="3.30.1330.40">
    <property type="entry name" value="RutC-like"/>
    <property type="match status" value="1"/>
</dbReference>
<protein>
    <recommendedName>
        <fullName evidence="4">Reactive intermediate/imine deaminase</fullName>
    </recommendedName>
</protein>
<dbReference type="Pfam" id="PF01042">
    <property type="entry name" value="Ribonuc_L-PSP"/>
    <property type="match status" value="1"/>
</dbReference>
<sequence>MEFIATDKAPAAIGPYAQAVKVGDWLYTSGQIPLTPEGELAGDDIETQTKQVFKNLKAVLEAAGARTDQVVKATVFLTDLNHFSRVNELYAEFFQSHTPARSCVQVAALPKGAQIEIELVVSLA</sequence>
<name>A0A1U9K344_9BACL</name>
<dbReference type="InterPro" id="IPR019897">
    <property type="entry name" value="RidA_CS"/>
</dbReference>
<dbReference type="CDD" id="cd00448">
    <property type="entry name" value="YjgF_YER057c_UK114_family"/>
    <property type="match status" value="1"/>
</dbReference>
<dbReference type="Proteomes" id="UP000188603">
    <property type="component" value="Chromosome"/>
</dbReference>
<dbReference type="FunFam" id="3.30.1330.40:FF:000001">
    <property type="entry name" value="L-PSP family endoribonuclease"/>
    <property type="match status" value="1"/>
</dbReference>
<keyword evidence="3" id="KW-1185">Reference proteome</keyword>
<evidence type="ECO:0008006" key="4">
    <source>
        <dbReference type="Google" id="ProtNLM"/>
    </source>
</evidence>
<dbReference type="SUPFAM" id="SSF55298">
    <property type="entry name" value="YjgF-like"/>
    <property type="match status" value="1"/>
</dbReference>
<dbReference type="OrthoDB" id="9803101at2"/>